<evidence type="ECO:0000313" key="2">
    <source>
        <dbReference type="EMBL" id="QBZ58652.1"/>
    </source>
</evidence>
<dbReference type="EMBL" id="CP034206">
    <property type="protein sequence ID" value="QBZ58652.1"/>
    <property type="molecule type" value="Genomic_DNA"/>
</dbReference>
<gene>
    <name evidence="2" type="ORF">PoMZ_03609</name>
</gene>
<evidence type="ECO:0000256" key="1">
    <source>
        <dbReference type="SAM" id="MobiDB-lite"/>
    </source>
</evidence>
<sequence>MSFSARTVATNVLLMRRKVREAKVFRYLVDSGPRTVATLLQYHLTSLLHPNLPLTPGKKDEDTNHKDFPVGASPPHDDPRIVCSNYI</sequence>
<dbReference type="Proteomes" id="UP000294847">
    <property type="component" value="Chromosome 3"/>
</dbReference>
<proteinExistence type="predicted"/>
<feature type="compositionally biased region" description="Basic and acidic residues" evidence="1">
    <location>
        <begin position="57"/>
        <end position="68"/>
    </location>
</feature>
<dbReference type="AlphaFoldDB" id="A0A4P7NA73"/>
<name>A0A4P7NA73_PYROR</name>
<protein>
    <submittedName>
        <fullName evidence="2">Uncharacterized protein</fullName>
    </submittedName>
</protein>
<reference evidence="2 3" key="1">
    <citation type="journal article" date="2019" name="Mol. Biol. Evol.">
        <title>Blast fungal genomes show frequent chromosomal changes, gene gains and losses, and effector gene turnover.</title>
        <authorList>
            <person name="Gomez Luciano L.B."/>
            <person name="Jason Tsai I."/>
            <person name="Chuma I."/>
            <person name="Tosa Y."/>
            <person name="Chen Y.H."/>
            <person name="Li J.Y."/>
            <person name="Li M.Y."/>
            <person name="Jade Lu M.Y."/>
            <person name="Nakayashiki H."/>
            <person name="Li W.H."/>
        </authorList>
    </citation>
    <scope>NUCLEOTIDE SEQUENCE [LARGE SCALE GENOMIC DNA]</scope>
    <source>
        <strain evidence="2">MZ5-1-6</strain>
    </source>
</reference>
<accession>A0A4P7NA73</accession>
<evidence type="ECO:0000313" key="3">
    <source>
        <dbReference type="Proteomes" id="UP000294847"/>
    </source>
</evidence>
<organism evidence="2 3">
    <name type="scientific">Pyricularia oryzae</name>
    <name type="common">Rice blast fungus</name>
    <name type="synonym">Magnaporthe oryzae</name>
    <dbReference type="NCBI Taxonomy" id="318829"/>
    <lineage>
        <taxon>Eukaryota</taxon>
        <taxon>Fungi</taxon>
        <taxon>Dikarya</taxon>
        <taxon>Ascomycota</taxon>
        <taxon>Pezizomycotina</taxon>
        <taxon>Sordariomycetes</taxon>
        <taxon>Sordariomycetidae</taxon>
        <taxon>Magnaporthales</taxon>
        <taxon>Pyriculariaceae</taxon>
        <taxon>Pyricularia</taxon>
    </lineage>
</organism>
<feature type="region of interest" description="Disordered" evidence="1">
    <location>
        <begin position="53"/>
        <end position="77"/>
    </location>
</feature>